<dbReference type="InterPro" id="IPR000792">
    <property type="entry name" value="Tscrpt_reg_LuxR_C"/>
</dbReference>
<dbReference type="RefSeq" id="WP_165109820.1">
    <property type="nucleotide sequence ID" value="NZ_JAALAA010000003.1"/>
</dbReference>
<dbReference type="CDD" id="cd06170">
    <property type="entry name" value="LuxR_C_like"/>
    <property type="match status" value="1"/>
</dbReference>
<dbReference type="Proteomes" id="UP000483261">
    <property type="component" value="Unassembled WGS sequence"/>
</dbReference>
<accession>A0A6M1R6T6</accession>
<dbReference type="InterPro" id="IPR039420">
    <property type="entry name" value="WalR-like"/>
</dbReference>
<dbReference type="Pfam" id="PF00072">
    <property type="entry name" value="Response_reg"/>
    <property type="match status" value="1"/>
</dbReference>
<evidence type="ECO:0000256" key="2">
    <source>
        <dbReference type="ARBA" id="ARBA00023015"/>
    </source>
</evidence>
<keyword evidence="9" id="KW-1185">Reference proteome</keyword>
<dbReference type="SUPFAM" id="SSF52172">
    <property type="entry name" value="CheY-like"/>
    <property type="match status" value="1"/>
</dbReference>
<reference evidence="8 9" key="1">
    <citation type="submission" date="2020-02" db="EMBL/GenBank/DDBJ databases">
        <title>Whole-genome analyses of novel actinobacteria.</title>
        <authorList>
            <person name="Sahin N."/>
        </authorList>
    </citation>
    <scope>NUCLEOTIDE SEQUENCE [LARGE SCALE GENOMIC DNA]</scope>
    <source>
        <strain evidence="8 9">KC13</strain>
    </source>
</reference>
<feature type="domain" description="Response regulatory" evidence="7">
    <location>
        <begin position="9"/>
        <end position="125"/>
    </location>
</feature>
<evidence type="ECO:0000259" key="6">
    <source>
        <dbReference type="PROSITE" id="PS50043"/>
    </source>
</evidence>
<feature type="modified residue" description="4-aspartylphosphate" evidence="5">
    <location>
        <position position="60"/>
    </location>
</feature>
<dbReference type="SMART" id="SM00448">
    <property type="entry name" value="REC"/>
    <property type="match status" value="1"/>
</dbReference>
<keyword evidence="3" id="KW-0238">DNA-binding</keyword>
<dbReference type="AlphaFoldDB" id="A0A6M1R6T6"/>
<evidence type="ECO:0000256" key="5">
    <source>
        <dbReference type="PROSITE-ProRule" id="PRU00169"/>
    </source>
</evidence>
<dbReference type="InterPro" id="IPR011006">
    <property type="entry name" value="CheY-like_superfamily"/>
</dbReference>
<proteinExistence type="predicted"/>
<evidence type="ECO:0000256" key="1">
    <source>
        <dbReference type="ARBA" id="ARBA00022553"/>
    </source>
</evidence>
<dbReference type="PROSITE" id="PS50110">
    <property type="entry name" value="RESPONSE_REGULATORY"/>
    <property type="match status" value="1"/>
</dbReference>
<name>A0A6M1R6T6_9ACTN</name>
<dbReference type="EMBL" id="JAALAA010000003">
    <property type="protein sequence ID" value="NGN92057.1"/>
    <property type="molecule type" value="Genomic_DNA"/>
</dbReference>
<dbReference type="Pfam" id="PF00196">
    <property type="entry name" value="GerE"/>
    <property type="match status" value="1"/>
</dbReference>
<organism evidence="8 9">
    <name type="scientific">Nocardioides turkmenicus</name>
    <dbReference type="NCBI Taxonomy" id="2711220"/>
    <lineage>
        <taxon>Bacteria</taxon>
        <taxon>Bacillati</taxon>
        <taxon>Actinomycetota</taxon>
        <taxon>Actinomycetes</taxon>
        <taxon>Propionibacteriales</taxon>
        <taxon>Nocardioidaceae</taxon>
        <taxon>Nocardioides</taxon>
    </lineage>
</organism>
<comment type="caution">
    <text evidence="8">The sequence shown here is derived from an EMBL/GenBank/DDBJ whole genome shotgun (WGS) entry which is preliminary data.</text>
</comment>
<dbReference type="GO" id="GO:0006355">
    <property type="term" value="P:regulation of DNA-templated transcription"/>
    <property type="evidence" value="ECO:0007669"/>
    <property type="project" value="InterPro"/>
</dbReference>
<dbReference type="CDD" id="cd17535">
    <property type="entry name" value="REC_NarL-like"/>
    <property type="match status" value="1"/>
</dbReference>
<sequence length="220" mass="24557">MTPTPPKIRILLADDHTLVRRGVRLILDAEPDLEVVAEAADGAEAVAALRDIEVDLVILDVAMPRMTGLQAARGIARMRTPPKMLMLSMHDNEQYFFEALKVGASGYVLKSVADEDLVKACRTAIRGQAFVYPGAMSALVRDYLDRLNRGESLPRTVLTEREDEVLKLIAEGHSTREIARELTISYKTVERHRENILAKLGLRDRTQVTRYAIRAGLIEP</sequence>
<keyword evidence="2" id="KW-0805">Transcription regulation</keyword>
<evidence type="ECO:0000256" key="3">
    <source>
        <dbReference type="ARBA" id="ARBA00023125"/>
    </source>
</evidence>
<dbReference type="PANTHER" id="PTHR43214">
    <property type="entry name" value="TWO-COMPONENT RESPONSE REGULATOR"/>
    <property type="match status" value="1"/>
</dbReference>
<keyword evidence="4" id="KW-0804">Transcription</keyword>
<dbReference type="SUPFAM" id="SSF46894">
    <property type="entry name" value="C-terminal effector domain of the bipartite response regulators"/>
    <property type="match status" value="1"/>
</dbReference>
<dbReference type="InterPro" id="IPR058245">
    <property type="entry name" value="NreC/VraR/RcsB-like_REC"/>
</dbReference>
<evidence type="ECO:0000313" key="8">
    <source>
        <dbReference type="EMBL" id="NGN92057.1"/>
    </source>
</evidence>
<dbReference type="PROSITE" id="PS50043">
    <property type="entry name" value="HTH_LUXR_2"/>
    <property type="match status" value="1"/>
</dbReference>
<dbReference type="GO" id="GO:0000160">
    <property type="term" value="P:phosphorelay signal transduction system"/>
    <property type="evidence" value="ECO:0007669"/>
    <property type="project" value="InterPro"/>
</dbReference>
<gene>
    <name evidence="8" type="ORF">G5C66_04810</name>
</gene>
<dbReference type="PROSITE" id="PS00622">
    <property type="entry name" value="HTH_LUXR_1"/>
    <property type="match status" value="1"/>
</dbReference>
<dbReference type="InterPro" id="IPR016032">
    <property type="entry name" value="Sig_transdc_resp-reg_C-effctor"/>
</dbReference>
<protein>
    <submittedName>
        <fullName evidence="8">Response regulator transcription factor</fullName>
    </submittedName>
</protein>
<dbReference type="Gene3D" id="3.40.50.2300">
    <property type="match status" value="1"/>
</dbReference>
<dbReference type="PANTHER" id="PTHR43214:SF24">
    <property type="entry name" value="TRANSCRIPTIONAL REGULATORY PROTEIN NARL-RELATED"/>
    <property type="match status" value="1"/>
</dbReference>
<evidence type="ECO:0000256" key="4">
    <source>
        <dbReference type="ARBA" id="ARBA00023163"/>
    </source>
</evidence>
<dbReference type="PRINTS" id="PR00038">
    <property type="entry name" value="HTHLUXR"/>
</dbReference>
<dbReference type="SMART" id="SM00421">
    <property type="entry name" value="HTH_LUXR"/>
    <property type="match status" value="1"/>
</dbReference>
<evidence type="ECO:0000259" key="7">
    <source>
        <dbReference type="PROSITE" id="PS50110"/>
    </source>
</evidence>
<feature type="domain" description="HTH luxR-type" evidence="6">
    <location>
        <begin position="151"/>
        <end position="216"/>
    </location>
</feature>
<keyword evidence="1 5" id="KW-0597">Phosphoprotein</keyword>
<dbReference type="GO" id="GO:0003677">
    <property type="term" value="F:DNA binding"/>
    <property type="evidence" value="ECO:0007669"/>
    <property type="project" value="UniProtKB-KW"/>
</dbReference>
<dbReference type="InterPro" id="IPR001789">
    <property type="entry name" value="Sig_transdc_resp-reg_receiver"/>
</dbReference>
<evidence type="ECO:0000313" key="9">
    <source>
        <dbReference type="Proteomes" id="UP000483261"/>
    </source>
</evidence>